<organism evidence="1 2">
    <name type="scientific">Choristoneura fumiferana</name>
    <name type="common">Spruce budworm moth</name>
    <name type="synonym">Archips fumiferana</name>
    <dbReference type="NCBI Taxonomy" id="7141"/>
    <lineage>
        <taxon>Eukaryota</taxon>
        <taxon>Metazoa</taxon>
        <taxon>Ecdysozoa</taxon>
        <taxon>Arthropoda</taxon>
        <taxon>Hexapoda</taxon>
        <taxon>Insecta</taxon>
        <taxon>Pterygota</taxon>
        <taxon>Neoptera</taxon>
        <taxon>Endopterygota</taxon>
        <taxon>Lepidoptera</taxon>
        <taxon>Glossata</taxon>
        <taxon>Ditrysia</taxon>
        <taxon>Tortricoidea</taxon>
        <taxon>Tortricidae</taxon>
        <taxon>Tortricinae</taxon>
        <taxon>Choristoneura</taxon>
    </lineage>
</organism>
<evidence type="ECO:0000313" key="1">
    <source>
        <dbReference type="EMBL" id="KAI8435383.1"/>
    </source>
</evidence>
<gene>
    <name evidence="1" type="ORF">MSG28_003701</name>
</gene>
<reference evidence="1 2" key="1">
    <citation type="journal article" date="2022" name="Genome Biol. Evol.">
        <title>The Spruce Budworm Genome: Reconstructing the Evolutionary History of Antifreeze Proteins.</title>
        <authorList>
            <person name="Beliveau C."/>
            <person name="Gagne P."/>
            <person name="Picq S."/>
            <person name="Vernygora O."/>
            <person name="Keeling C.I."/>
            <person name="Pinkney K."/>
            <person name="Doucet D."/>
            <person name="Wen F."/>
            <person name="Johnston J.S."/>
            <person name="Maaroufi H."/>
            <person name="Boyle B."/>
            <person name="Laroche J."/>
            <person name="Dewar K."/>
            <person name="Juretic N."/>
            <person name="Blackburn G."/>
            <person name="Nisole A."/>
            <person name="Brunet B."/>
            <person name="Brandao M."/>
            <person name="Lumley L."/>
            <person name="Duan J."/>
            <person name="Quan G."/>
            <person name="Lucarotti C.J."/>
            <person name="Roe A.D."/>
            <person name="Sperling F.A.H."/>
            <person name="Levesque R.C."/>
            <person name="Cusson M."/>
        </authorList>
    </citation>
    <scope>NUCLEOTIDE SEQUENCE [LARGE SCALE GENOMIC DNA]</scope>
    <source>
        <strain evidence="1">Glfc:IPQL:Cfum</strain>
    </source>
</reference>
<dbReference type="EMBL" id="CM046105">
    <property type="protein sequence ID" value="KAI8435383.1"/>
    <property type="molecule type" value="Genomic_DNA"/>
</dbReference>
<accession>A0ACC0KGH6</accession>
<protein>
    <submittedName>
        <fullName evidence="1">Uncharacterized protein</fullName>
    </submittedName>
</protein>
<keyword evidence="2" id="KW-1185">Reference proteome</keyword>
<evidence type="ECO:0000313" key="2">
    <source>
        <dbReference type="Proteomes" id="UP001064048"/>
    </source>
</evidence>
<proteinExistence type="predicted"/>
<dbReference type="Proteomes" id="UP001064048">
    <property type="component" value="Chromosome 5"/>
</dbReference>
<name>A0ACC0KGH6_CHOFU</name>
<sequence>MEKQSFGKFNPKEPRQVTAGNQNVKCGSLQCQLGNRYPVVVGMDEYYTRTVITIKGTEYECKATTGLPDHPEISPLGLVNDGTPCGDNLVCVNQTCTSIFPYIDHTKCPIGHNNNECSGKGDAMAQRSDFAGLLWFRNGLTACGHLKLERT</sequence>
<comment type="caution">
    <text evidence="1">The sequence shown here is derived from an EMBL/GenBank/DDBJ whole genome shotgun (WGS) entry which is preliminary data.</text>
</comment>